<dbReference type="EnsemblProtists" id="PYU1_T003895">
    <property type="protein sequence ID" value="PYU1_T003895"/>
    <property type="gene ID" value="PYU1_G003885"/>
</dbReference>
<feature type="compositionally biased region" description="Basic residues" evidence="1">
    <location>
        <begin position="72"/>
        <end position="85"/>
    </location>
</feature>
<feature type="compositionally biased region" description="Basic and acidic residues" evidence="1">
    <location>
        <begin position="229"/>
        <end position="240"/>
    </location>
</feature>
<reference evidence="3" key="1">
    <citation type="journal article" date="2010" name="Genome Biol.">
        <title>Genome sequence of the necrotrophic plant pathogen Pythium ultimum reveals original pathogenicity mechanisms and effector repertoire.</title>
        <authorList>
            <person name="Levesque C.A."/>
            <person name="Brouwer H."/>
            <person name="Cano L."/>
            <person name="Hamilton J.P."/>
            <person name="Holt C."/>
            <person name="Huitema E."/>
            <person name="Raffaele S."/>
            <person name="Robideau G.P."/>
            <person name="Thines M."/>
            <person name="Win J."/>
            <person name="Zerillo M.M."/>
            <person name="Beakes G.W."/>
            <person name="Boore J.L."/>
            <person name="Busam D."/>
            <person name="Dumas B."/>
            <person name="Ferriera S."/>
            <person name="Fuerstenberg S.I."/>
            <person name="Gachon C.M."/>
            <person name="Gaulin E."/>
            <person name="Govers F."/>
            <person name="Grenville-Briggs L."/>
            <person name="Horner N."/>
            <person name="Hostetler J."/>
            <person name="Jiang R.H."/>
            <person name="Johnson J."/>
            <person name="Krajaejun T."/>
            <person name="Lin H."/>
            <person name="Meijer H.J."/>
            <person name="Moore B."/>
            <person name="Morris P."/>
            <person name="Phuntmart V."/>
            <person name="Puiu D."/>
            <person name="Shetty J."/>
            <person name="Stajich J.E."/>
            <person name="Tripathy S."/>
            <person name="Wawra S."/>
            <person name="van West P."/>
            <person name="Whitty B.R."/>
            <person name="Coutinho P.M."/>
            <person name="Henrissat B."/>
            <person name="Martin F."/>
            <person name="Thomas P.D."/>
            <person name="Tyler B.M."/>
            <person name="De Vries R.P."/>
            <person name="Kamoun S."/>
            <person name="Yandell M."/>
            <person name="Tisserat N."/>
            <person name="Buell C.R."/>
        </authorList>
    </citation>
    <scope>NUCLEOTIDE SEQUENCE</scope>
    <source>
        <strain evidence="3">DAOM:BR144</strain>
    </source>
</reference>
<evidence type="ECO:0000256" key="1">
    <source>
        <dbReference type="SAM" id="MobiDB-lite"/>
    </source>
</evidence>
<dbReference type="VEuPathDB" id="FungiDB:PYU1_G003885"/>
<dbReference type="eggNOG" id="ENOG502R6HY">
    <property type="taxonomic scope" value="Eukaryota"/>
</dbReference>
<accession>K3WG04</accession>
<organism evidence="2 3">
    <name type="scientific">Globisporangium ultimum (strain ATCC 200006 / CBS 805.95 / DAOM BR144)</name>
    <name type="common">Pythium ultimum</name>
    <dbReference type="NCBI Taxonomy" id="431595"/>
    <lineage>
        <taxon>Eukaryota</taxon>
        <taxon>Sar</taxon>
        <taxon>Stramenopiles</taxon>
        <taxon>Oomycota</taxon>
        <taxon>Peronosporomycetes</taxon>
        <taxon>Pythiales</taxon>
        <taxon>Pythiaceae</taxon>
        <taxon>Globisporangium</taxon>
    </lineage>
</organism>
<dbReference type="InParanoid" id="K3WG04"/>
<dbReference type="EMBL" id="GL376638">
    <property type="status" value="NOT_ANNOTATED_CDS"/>
    <property type="molecule type" value="Genomic_DNA"/>
</dbReference>
<proteinExistence type="predicted"/>
<protein>
    <submittedName>
        <fullName evidence="2">Uncharacterized protein</fullName>
    </submittedName>
</protein>
<feature type="compositionally biased region" description="Low complexity" evidence="1">
    <location>
        <begin position="20"/>
        <end position="40"/>
    </location>
</feature>
<feature type="compositionally biased region" description="Basic residues" evidence="1">
    <location>
        <begin position="146"/>
        <end position="156"/>
    </location>
</feature>
<name>K3WG04_GLOUD</name>
<reference evidence="2" key="3">
    <citation type="submission" date="2015-02" db="UniProtKB">
        <authorList>
            <consortium name="EnsemblProtists"/>
        </authorList>
    </citation>
    <scope>IDENTIFICATION</scope>
    <source>
        <strain evidence="2">DAOM BR144</strain>
    </source>
</reference>
<dbReference type="HOGENOM" id="CLU_1021111_0_0_1"/>
<keyword evidence="3" id="KW-1185">Reference proteome</keyword>
<sequence length="273" mass="28253">MAASLASHFAKKRSADGANERAQQQQRAAGENAAAVSAGGREAQSANGSESMTPFRFAFRLPNAGGESSGDKKKKAKKKKKKKAGKGSGASDAVDVADEIDHVVTQSVIAPSSPPNASKSSLDPDAIEETLVTHAGSAVKPTGATKKSKKKKKKKAAPTEAPVVTSPPSNSSSKAVKAKTPATQRPAAPGASGSSASFLKLRKATGSESEIAKMQLKYGRGRRNLKAIAQREERKKKDAPASDSSHQTAADAQVAPRTSDAVATTFRFNFGAL</sequence>
<dbReference type="AlphaFoldDB" id="K3WG04"/>
<feature type="compositionally biased region" description="Low complexity" evidence="1">
    <location>
        <begin position="158"/>
        <end position="197"/>
    </location>
</feature>
<dbReference type="Proteomes" id="UP000019132">
    <property type="component" value="Unassembled WGS sequence"/>
</dbReference>
<evidence type="ECO:0000313" key="3">
    <source>
        <dbReference type="Proteomes" id="UP000019132"/>
    </source>
</evidence>
<reference evidence="3" key="2">
    <citation type="submission" date="2010-04" db="EMBL/GenBank/DDBJ databases">
        <authorList>
            <person name="Buell R."/>
            <person name="Hamilton J."/>
            <person name="Hostetler J."/>
        </authorList>
    </citation>
    <scope>NUCLEOTIDE SEQUENCE [LARGE SCALE GENOMIC DNA]</scope>
    <source>
        <strain evidence="3">DAOM:BR144</strain>
    </source>
</reference>
<feature type="region of interest" description="Disordered" evidence="1">
    <location>
        <begin position="1"/>
        <end position="258"/>
    </location>
</feature>
<evidence type="ECO:0000313" key="2">
    <source>
        <dbReference type="EnsemblProtists" id="PYU1_T003895"/>
    </source>
</evidence>